<proteinExistence type="predicted"/>
<evidence type="ECO:0008006" key="3">
    <source>
        <dbReference type="Google" id="ProtNLM"/>
    </source>
</evidence>
<evidence type="ECO:0000313" key="1">
    <source>
        <dbReference type="EMBL" id="NIR73683.1"/>
    </source>
</evidence>
<dbReference type="EMBL" id="JAACAK010000009">
    <property type="protein sequence ID" value="NIR73683.1"/>
    <property type="molecule type" value="Genomic_DNA"/>
</dbReference>
<reference evidence="1 2" key="1">
    <citation type="submission" date="2020-01" db="EMBL/GenBank/DDBJ databases">
        <title>Genomes assembled from Gulf of Kutch pelagic sediment metagenomes.</title>
        <authorList>
            <person name="Chandrashekar M."/>
            <person name="Mahajan M.S."/>
            <person name="Dave K.J."/>
            <person name="Vatsa P."/>
            <person name="Nathani N.M."/>
        </authorList>
    </citation>
    <scope>NUCLEOTIDE SEQUENCE [LARGE SCALE GENOMIC DNA]</scope>
    <source>
        <strain evidence="1">KS3-K002</strain>
    </source>
</reference>
<comment type="caution">
    <text evidence="1">The sequence shown here is derived from an EMBL/GenBank/DDBJ whole genome shotgun (WGS) entry which is preliminary data.</text>
</comment>
<organism evidence="1 2">
    <name type="scientific">Candidatus Kutchimonas denitrificans</name>
    <dbReference type="NCBI Taxonomy" id="3056748"/>
    <lineage>
        <taxon>Bacteria</taxon>
        <taxon>Pseudomonadati</taxon>
        <taxon>Gemmatimonadota</taxon>
        <taxon>Gemmatimonadia</taxon>
        <taxon>Candidatus Palauibacterales</taxon>
        <taxon>Candidatus Palauibacteraceae</taxon>
        <taxon>Candidatus Kutchimonas</taxon>
    </lineage>
</organism>
<dbReference type="AlphaFoldDB" id="A0AAE5CAT3"/>
<dbReference type="Proteomes" id="UP000702544">
    <property type="component" value="Unassembled WGS sequence"/>
</dbReference>
<protein>
    <recommendedName>
        <fullName evidence="3">Nitrogen regulatory protein P-II</fullName>
    </recommendedName>
</protein>
<gene>
    <name evidence="1" type="ORF">GWO12_01005</name>
</gene>
<accession>A0AAE5CAT3</accession>
<name>A0AAE5CAT3_9BACT</name>
<sequence>MKLAILMYLDDDQDCVDRLLKEVKVESFSRLSVEGHRPGPAGGWYGDSAPYQSGMLISVLPDDHASRLVDAVAGCTGVQDPQHPIRVAVVDVEQFVCCERNIRNEGEES</sequence>
<evidence type="ECO:0000313" key="2">
    <source>
        <dbReference type="Proteomes" id="UP000702544"/>
    </source>
</evidence>